<sequence length="107" mass="12079">MSGWERTHRRYELVYAVADDVARHGPVALDEWQRAIDAEYGSTDAFLLDVRRRWDLAVVARMEEDRPLDDIEAEVSRTNAGLRAVLRRFADHPALAGRDQTAAASTA</sequence>
<gene>
    <name evidence="1" type="ORF">ACFQGD_10555</name>
</gene>
<name>A0ABW2BX68_9PSEU</name>
<dbReference type="Proteomes" id="UP001596337">
    <property type="component" value="Unassembled WGS sequence"/>
</dbReference>
<comment type="caution">
    <text evidence="1">The sequence shown here is derived from an EMBL/GenBank/DDBJ whole genome shotgun (WGS) entry which is preliminary data.</text>
</comment>
<reference evidence="2" key="1">
    <citation type="journal article" date="2019" name="Int. J. Syst. Evol. Microbiol.">
        <title>The Global Catalogue of Microorganisms (GCM) 10K type strain sequencing project: providing services to taxonomists for standard genome sequencing and annotation.</title>
        <authorList>
            <consortium name="The Broad Institute Genomics Platform"/>
            <consortium name="The Broad Institute Genome Sequencing Center for Infectious Disease"/>
            <person name="Wu L."/>
            <person name="Ma J."/>
        </authorList>
    </citation>
    <scope>NUCLEOTIDE SEQUENCE [LARGE SCALE GENOMIC DNA]</scope>
    <source>
        <strain evidence="2">KCTC 32255</strain>
    </source>
</reference>
<proteinExistence type="predicted"/>
<dbReference type="RefSeq" id="WP_345399961.1">
    <property type="nucleotide sequence ID" value="NZ_BAABLA010000096.1"/>
</dbReference>
<protein>
    <submittedName>
        <fullName evidence="1">Uncharacterized protein</fullName>
    </submittedName>
</protein>
<dbReference type="EMBL" id="JBHSXX010000001">
    <property type="protein sequence ID" value="MFC6867591.1"/>
    <property type="molecule type" value="Genomic_DNA"/>
</dbReference>
<evidence type="ECO:0000313" key="2">
    <source>
        <dbReference type="Proteomes" id="UP001596337"/>
    </source>
</evidence>
<organism evidence="1 2">
    <name type="scientific">Haloechinothrix salitolerans</name>
    <dbReference type="NCBI Taxonomy" id="926830"/>
    <lineage>
        <taxon>Bacteria</taxon>
        <taxon>Bacillati</taxon>
        <taxon>Actinomycetota</taxon>
        <taxon>Actinomycetes</taxon>
        <taxon>Pseudonocardiales</taxon>
        <taxon>Pseudonocardiaceae</taxon>
        <taxon>Haloechinothrix</taxon>
    </lineage>
</organism>
<keyword evidence="2" id="KW-1185">Reference proteome</keyword>
<accession>A0ABW2BX68</accession>
<evidence type="ECO:0000313" key="1">
    <source>
        <dbReference type="EMBL" id="MFC6867591.1"/>
    </source>
</evidence>